<accession>M4BTN4</accession>
<dbReference type="EnsemblProtists" id="HpaT809819">
    <property type="protein sequence ID" value="HpaP809819"/>
    <property type="gene ID" value="HpaG809819"/>
</dbReference>
<reference evidence="2" key="1">
    <citation type="journal article" date="2010" name="Science">
        <title>Signatures of adaptation to obligate biotrophy in the Hyaloperonospora arabidopsidis genome.</title>
        <authorList>
            <person name="Baxter L."/>
            <person name="Tripathy S."/>
            <person name="Ishaque N."/>
            <person name="Boot N."/>
            <person name="Cabral A."/>
            <person name="Kemen E."/>
            <person name="Thines M."/>
            <person name="Ah-Fong A."/>
            <person name="Anderson R."/>
            <person name="Badejoko W."/>
            <person name="Bittner-Eddy P."/>
            <person name="Boore J.L."/>
            <person name="Chibucos M.C."/>
            <person name="Coates M."/>
            <person name="Dehal P."/>
            <person name="Delehaunty K."/>
            <person name="Dong S."/>
            <person name="Downton P."/>
            <person name="Dumas B."/>
            <person name="Fabro G."/>
            <person name="Fronick C."/>
            <person name="Fuerstenberg S.I."/>
            <person name="Fulton L."/>
            <person name="Gaulin E."/>
            <person name="Govers F."/>
            <person name="Hughes L."/>
            <person name="Humphray S."/>
            <person name="Jiang R.H."/>
            <person name="Judelson H."/>
            <person name="Kamoun S."/>
            <person name="Kyung K."/>
            <person name="Meijer H."/>
            <person name="Minx P."/>
            <person name="Morris P."/>
            <person name="Nelson J."/>
            <person name="Phuntumart V."/>
            <person name="Qutob D."/>
            <person name="Rehmany A."/>
            <person name="Rougon-Cardoso A."/>
            <person name="Ryden P."/>
            <person name="Torto-Alalibo T."/>
            <person name="Studholme D."/>
            <person name="Wang Y."/>
            <person name="Win J."/>
            <person name="Wood J."/>
            <person name="Clifton S.W."/>
            <person name="Rogers J."/>
            <person name="Van den Ackerveken G."/>
            <person name="Jones J.D."/>
            <person name="McDowell J.M."/>
            <person name="Beynon J."/>
            <person name="Tyler B.M."/>
        </authorList>
    </citation>
    <scope>NUCLEOTIDE SEQUENCE [LARGE SCALE GENOMIC DNA]</scope>
    <source>
        <strain evidence="2">Emoy2</strain>
    </source>
</reference>
<dbReference type="AlphaFoldDB" id="M4BTN4"/>
<dbReference type="Proteomes" id="UP000011713">
    <property type="component" value="Unassembled WGS sequence"/>
</dbReference>
<evidence type="ECO:0000313" key="2">
    <source>
        <dbReference type="Proteomes" id="UP000011713"/>
    </source>
</evidence>
<dbReference type="InParanoid" id="M4BTN4"/>
<organism evidence="1 2">
    <name type="scientific">Hyaloperonospora arabidopsidis (strain Emoy2)</name>
    <name type="common">Downy mildew agent</name>
    <name type="synonym">Peronospora arabidopsidis</name>
    <dbReference type="NCBI Taxonomy" id="559515"/>
    <lineage>
        <taxon>Eukaryota</taxon>
        <taxon>Sar</taxon>
        <taxon>Stramenopiles</taxon>
        <taxon>Oomycota</taxon>
        <taxon>Peronosporomycetes</taxon>
        <taxon>Peronosporales</taxon>
        <taxon>Peronosporaceae</taxon>
        <taxon>Hyaloperonospora</taxon>
    </lineage>
</organism>
<dbReference type="VEuPathDB" id="FungiDB:HpaG809819"/>
<dbReference type="EMBL" id="JH597858">
    <property type="status" value="NOT_ANNOTATED_CDS"/>
    <property type="molecule type" value="Genomic_DNA"/>
</dbReference>
<keyword evidence="2" id="KW-1185">Reference proteome</keyword>
<dbReference type="HOGENOM" id="CLU_2594887_0_0_1"/>
<protein>
    <submittedName>
        <fullName evidence="1">Uncharacterized protein</fullName>
    </submittedName>
</protein>
<sequence>MEKSHGIPAVNPKLVSEVARVVVKWNMLAISNSCNQTFMGTTRGAKVTKLGKRCGAGIIRTIYFAILYSKRVNCFYGQFI</sequence>
<reference evidence="1" key="2">
    <citation type="submission" date="2015-06" db="UniProtKB">
        <authorList>
            <consortium name="EnsemblProtists"/>
        </authorList>
    </citation>
    <scope>IDENTIFICATION</scope>
    <source>
        <strain evidence="1">Emoy2</strain>
    </source>
</reference>
<proteinExistence type="predicted"/>
<evidence type="ECO:0000313" key="1">
    <source>
        <dbReference type="EnsemblProtists" id="HpaP809819"/>
    </source>
</evidence>
<name>M4BTN4_HYAAE</name>